<dbReference type="FunFam" id="3.40.50.300:FF:000108">
    <property type="entry name" value="ATP-dependent RNA helicase RhlE"/>
    <property type="match status" value="1"/>
</dbReference>
<keyword evidence="4 9" id="KW-0378">Hydrolase</keyword>
<evidence type="ECO:0000256" key="3">
    <source>
        <dbReference type="ARBA" id="ARBA00022741"/>
    </source>
</evidence>
<evidence type="ECO:0000259" key="12">
    <source>
        <dbReference type="PROSITE" id="PS51194"/>
    </source>
</evidence>
<evidence type="ECO:0000313" key="17">
    <source>
        <dbReference type="Proteomes" id="UP000246004"/>
    </source>
</evidence>
<dbReference type="InterPro" id="IPR014014">
    <property type="entry name" value="RNA_helicase_DEAD_Q_motif"/>
</dbReference>
<organism evidence="14 16">
    <name type="scientific">Methanosphaera cuniculi</name>
    <dbReference type="NCBI Taxonomy" id="1077256"/>
    <lineage>
        <taxon>Archaea</taxon>
        <taxon>Methanobacteriati</taxon>
        <taxon>Methanobacteriota</taxon>
        <taxon>Methanomada group</taxon>
        <taxon>Methanobacteria</taxon>
        <taxon>Methanobacteriales</taxon>
        <taxon>Methanobacteriaceae</taxon>
        <taxon>Methanosphaera</taxon>
    </lineage>
</organism>
<dbReference type="Pfam" id="PF03880">
    <property type="entry name" value="DbpA"/>
    <property type="match status" value="1"/>
</dbReference>
<evidence type="ECO:0000256" key="5">
    <source>
        <dbReference type="ARBA" id="ARBA00022806"/>
    </source>
</evidence>
<dbReference type="InterPro" id="IPR001650">
    <property type="entry name" value="Helicase_C-like"/>
</dbReference>
<evidence type="ECO:0000256" key="6">
    <source>
        <dbReference type="ARBA" id="ARBA00022840"/>
    </source>
</evidence>
<accession>A0A2A2HBT0</accession>
<name>A0A2A2HBT0_9EURY</name>
<dbReference type="CDD" id="cd18787">
    <property type="entry name" value="SF2_C_DEAD"/>
    <property type="match status" value="1"/>
</dbReference>
<reference evidence="14 16" key="2">
    <citation type="journal article" date="2017" name="BMC Genomics">
        <title>Genomic analysis of methanogenic archaea reveals a shift towards energy conservation.</title>
        <authorList>
            <person name="Gilmore S.P."/>
            <person name="Henske J.K."/>
            <person name="Sexton J.A."/>
            <person name="Solomon K.V."/>
            <person name="Seppala S."/>
            <person name="Yoo J.I."/>
            <person name="Huyett L.M."/>
            <person name="Pressman A."/>
            <person name="Cogan J.Z."/>
            <person name="Kivenson V."/>
            <person name="Peng X."/>
            <person name="Tan Y."/>
            <person name="Valentine D.L."/>
            <person name="O'Malley M.A."/>
        </authorList>
    </citation>
    <scope>NUCLEOTIDE SEQUENCE [LARGE SCALE GENOMIC DNA]</scope>
    <source>
        <strain evidence="14 16">1R-7</strain>
    </source>
</reference>
<evidence type="ECO:0000256" key="9">
    <source>
        <dbReference type="RuleBase" id="RU000492"/>
    </source>
</evidence>
<dbReference type="Pfam" id="PF25399">
    <property type="entry name" value="DeaD_dimer"/>
    <property type="match status" value="1"/>
</dbReference>
<feature type="domain" description="Helicase C-terminal" evidence="12">
    <location>
        <begin position="217"/>
        <end position="378"/>
    </location>
</feature>
<dbReference type="InterPro" id="IPR050547">
    <property type="entry name" value="DEAD_box_RNA_helicases"/>
</dbReference>
<dbReference type="InterPro" id="IPR014001">
    <property type="entry name" value="Helicase_ATP-bd"/>
</dbReference>
<dbReference type="PROSITE" id="PS51194">
    <property type="entry name" value="HELICASE_CTER"/>
    <property type="match status" value="1"/>
</dbReference>
<dbReference type="EMBL" id="LMVN01000026">
    <property type="protein sequence ID" value="PAV06780.1"/>
    <property type="molecule type" value="Genomic_DNA"/>
</dbReference>
<dbReference type="PROSITE" id="PS51192">
    <property type="entry name" value="HELICASE_ATP_BIND_1"/>
    <property type="match status" value="1"/>
</dbReference>
<evidence type="ECO:0000313" key="14">
    <source>
        <dbReference type="EMBL" id="PAV06780.1"/>
    </source>
</evidence>
<feature type="compositionally biased region" description="Basic and acidic residues" evidence="10">
    <location>
        <begin position="551"/>
        <end position="562"/>
    </location>
</feature>
<dbReference type="CDD" id="cd00268">
    <property type="entry name" value="DEADc"/>
    <property type="match status" value="1"/>
</dbReference>
<evidence type="ECO:0000256" key="10">
    <source>
        <dbReference type="SAM" id="MobiDB-lite"/>
    </source>
</evidence>
<dbReference type="Proteomes" id="UP000246004">
    <property type="component" value="Unassembled WGS sequence"/>
</dbReference>
<dbReference type="InterPro" id="IPR012677">
    <property type="entry name" value="Nucleotide-bd_a/b_plait_sf"/>
</dbReference>
<dbReference type="PANTHER" id="PTHR47963:SF8">
    <property type="entry name" value="ATP-DEPENDENT RNA HELICASE DEAD"/>
    <property type="match status" value="1"/>
</dbReference>
<dbReference type="InterPro" id="IPR027417">
    <property type="entry name" value="P-loop_NTPase"/>
</dbReference>
<dbReference type="Proteomes" id="UP000217528">
    <property type="component" value="Unassembled WGS sequence"/>
</dbReference>
<feature type="compositionally biased region" description="Basic and acidic residues" evidence="10">
    <location>
        <begin position="577"/>
        <end position="602"/>
    </location>
</feature>
<keyword evidence="6 9" id="KW-0067">ATP-binding</keyword>
<feature type="compositionally biased region" description="Basic residues" evidence="10">
    <location>
        <begin position="524"/>
        <end position="550"/>
    </location>
</feature>
<dbReference type="GO" id="GO:0005829">
    <property type="term" value="C:cytosol"/>
    <property type="evidence" value="ECO:0007669"/>
    <property type="project" value="TreeGrafter"/>
</dbReference>
<dbReference type="Gene3D" id="3.30.70.330">
    <property type="match status" value="1"/>
</dbReference>
<evidence type="ECO:0000313" key="15">
    <source>
        <dbReference type="EMBL" id="PWL08899.1"/>
    </source>
</evidence>
<feature type="short sequence motif" description="Q motif" evidence="8">
    <location>
        <begin position="4"/>
        <end position="32"/>
    </location>
</feature>
<dbReference type="GO" id="GO:0033592">
    <property type="term" value="F:RNA strand annealing activity"/>
    <property type="evidence" value="ECO:0007669"/>
    <property type="project" value="TreeGrafter"/>
</dbReference>
<dbReference type="RefSeq" id="WP_095609212.1">
    <property type="nucleotide sequence ID" value="NZ_LMVN01000026.1"/>
</dbReference>
<dbReference type="GO" id="GO:0005840">
    <property type="term" value="C:ribosome"/>
    <property type="evidence" value="ECO:0007669"/>
    <property type="project" value="TreeGrafter"/>
</dbReference>
<dbReference type="PANTHER" id="PTHR47963">
    <property type="entry name" value="DEAD-BOX ATP-DEPENDENT RNA HELICASE 47, MITOCHONDRIAL"/>
    <property type="match status" value="1"/>
</dbReference>
<evidence type="ECO:0000256" key="4">
    <source>
        <dbReference type="ARBA" id="ARBA00022801"/>
    </source>
</evidence>
<dbReference type="GO" id="GO:0009409">
    <property type="term" value="P:response to cold"/>
    <property type="evidence" value="ECO:0007669"/>
    <property type="project" value="TreeGrafter"/>
</dbReference>
<dbReference type="CDD" id="cd12252">
    <property type="entry name" value="RRM_DbpA"/>
    <property type="match status" value="1"/>
</dbReference>
<dbReference type="EMBL" id="LWMS01000006">
    <property type="protein sequence ID" value="PWL08899.1"/>
    <property type="molecule type" value="Genomic_DNA"/>
</dbReference>
<keyword evidence="16" id="KW-1185">Reference proteome</keyword>
<dbReference type="GO" id="GO:0005524">
    <property type="term" value="F:ATP binding"/>
    <property type="evidence" value="ECO:0007669"/>
    <property type="project" value="UniProtKB-KW"/>
</dbReference>
<reference evidence="15 17" key="1">
    <citation type="submission" date="2016-04" db="EMBL/GenBank/DDBJ databases">
        <title>Genome sequence of Methanosphaera cuniculi DSM 4103.</title>
        <authorList>
            <person name="Poehlein A."/>
            <person name="Seedorf H."/>
            <person name="Daniel R."/>
        </authorList>
    </citation>
    <scope>NUCLEOTIDE SEQUENCE [LARGE SCALE GENOMIC DNA]</scope>
    <source>
        <strain evidence="15 17">DSM 4103</strain>
    </source>
</reference>
<feature type="region of interest" description="Disordered" evidence="10">
    <location>
        <begin position="515"/>
        <end position="602"/>
    </location>
</feature>
<evidence type="ECO:0000313" key="16">
    <source>
        <dbReference type="Proteomes" id="UP000217528"/>
    </source>
</evidence>
<dbReference type="GO" id="GO:0016787">
    <property type="term" value="F:hydrolase activity"/>
    <property type="evidence" value="ECO:0007669"/>
    <property type="project" value="UniProtKB-KW"/>
</dbReference>
<comment type="similarity">
    <text evidence="9">Belongs to the DEAD box helicase family.</text>
</comment>
<keyword evidence="2" id="KW-0963">Cytoplasm</keyword>
<dbReference type="SUPFAM" id="SSF52540">
    <property type="entry name" value="P-loop containing nucleoside triphosphate hydrolases"/>
    <property type="match status" value="1"/>
</dbReference>
<dbReference type="OrthoDB" id="4631at2157"/>
<dbReference type="AlphaFoldDB" id="A0A2A2HBT0"/>
<comment type="caution">
    <text evidence="14">The sequence shown here is derived from an EMBL/GenBank/DDBJ whole genome shotgun (WGS) entry which is preliminary data.</text>
</comment>
<dbReference type="EC" id="3.6.4.13" evidence="1"/>
<dbReference type="InterPro" id="IPR005580">
    <property type="entry name" value="DbpA/CsdA_RNA-bd_dom"/>
</dbReference>
<dbReference type="SMART" id="SM00490">
    <property type="entry name" value="HELICc"/>
    <property type="match status" value="1"/>
</dbReference>
<gene>
    <name evidence="15" type="primary">cshA</name>
    <name evidence="14" type="ORF">ASJ82_06430</name>
    <name evidence="15" type="ORF">MSCUN_02260</name>
</gene>
<dbReference type="SMART" id="SM00487">
    <property type="entry name" value="DEXDc"/>
    <property type="match status" value="1"/>
</dbReference>
<dbReference type="PROSITE" id="PS51195">
    <property type="entry name" value="Q_MOTIF"/>
    <property type="match status" value="1"/>
</dbReference>
<evidence type="ECO:0000256" key="2">
    <source>
        <dbReference type="ARBA" id="ARBA00022490"/>
    </source>
</evidence>
<dbReference type="Pfam" id="PF00270">
    <property type="entry name" value="DEAD"/>
    <property type="match status" value="1"/>
</dbReference>
<dbReference type="InterPro" id="IPR011545">
    <property type="entry name" value="DEAD/DEAH_box_helicase_dom"/>
</dbReference>
<proteinExistence type="inferred from homology"/>
<dbReference type="Gene3D" id="3.40.50.300">
    <property type="entry name" value="P-loop containing nucleotide triphosphate hydrolases"/>
    <property type="match status" value="2"/>
</dbReference>
<keyword evidence="7" id="KW-0346">Stress response</keyword>
<dbReference type="InterPro" id="IPR057325">
    <property type="entry name" value="DeaD_dimer"/>
</dbReference>
<dbReference type="GO" id="GO:0003724">
    <property type="term" value="F:RNA helicase activity"/>
    <property type="evidence" value="ECO:0007669"/>
    <property type="project" value="UniProtKB-EC"/>
</dbReference>
<dbReference type="InterPro" id="IPR044742">
    <property type="entry name" value="DEAD/DEAH_RhlB"/>
</dbReference>
<feature type="domain" description="DEAD-box RNA helicase Q" evidence="13">
    <location>
        <begin position="4"/>
        <end position="32"/>
    </location>
</feature>
<evidence type="ECO:0000259" key="11">
    <source>
        <dbReference type="PROSITE" id="PS51192"/>
    </source>
</evidence>
<dbReference type="GO" id="GO:0140097">
    <property type="term" value="F:catalytic activity, acting on DNA"/>
    <property type="evidence" value="ECO:0007669"/>
    <property type="project" value="UniProtKB-ARBA"/>
</dbReference>
<protein>
    <recommendedName>
        <fullName evidence="1">RNA helicase</fullName>
        <ecNumber evidence="1">3.6.4.13</ecNumber>
    </recommendedName>
</protein>
<evidence type="ECO:0000259" key="13">
    <source>
        <dbReference type="PROSITE" id="PS51195"/>
    </source>
</evidence>
<dbReference type="Pfam" id="PF00271">
    <property type="entry name" value="Helicase_C"/>
    <property type="match status" value="1"/>
</dbReference>
<evidence type="ECO:0000256" key="1">
    <source>
        <dbReference type="ARBA" id="ARBA00012552"/>
    </source>
</evidence>
<sequence>MEKLEFKNLNISEELQKAVEDMGFEEASPIQSLAIPQILAKKDVTGQAQTGTGKTAAFGIPLLENMDKNDESLQAIILCPTRELAIQVAEELRKLAAYMPEINVLPVYGGQPIDRQIKALRKGVQIIIGTPGRVMDHINRGTLDLRTIKTIILDEADEMLDMGFREDIEYILQYIPDERQFLLFSATLPNEILQLAQTYQNNPEIVKVTQHELTTPDIDQKYFEVKEDMKLELLSRLLDIHDFNLSLVFCNTKRKVDKLVSHLQVRGYLADGLHGDLTQNQRDRVMRKFKKGNIEILVATDVAARGIDVGGVEGVFNFDIPNDNEYYVHRIGRTGRAGKTGKAFSFVSGREIYQLRDIQRYAKTKIEQAPIPSLSDVEEVKKDNFIEELKEKINTEDISKEIYIIEKLIEEDFNSIDIAATLLKGIIENSPYKEEEFGDTEAHEGFVRFFVSVGRKQNITVNVILNTIHEKTGLTGHQIGNIDIFDNFSFVEIPSDRASDFYRFMGDTYIANKRAHIEPAKPRDKSKKKSRDNKNKKFSNKRNRKSRKFNPHRDNNGFKKDNSSYYSNRNNNKKTYRKDSYSKNSYKKDSYKNEYRNDTNAF</sequence>
<dbReference type="PROSITE" id="PS00039">
    <property type="entry name" value="DEAD_ATP_HELICASE"/>
    <property type="match status" value="1"/>
</dbReference>
<keyword evidence="5 9" id="KW-0347">Helicase</keyword>
<keyword evidence="3 9" id="KW-0547">Nucleotide-binding</keyword>
<evidence type="ECO:0000256" key="8">
    <source>
        <dbReference type="PROSITE-ProRule" id="PRU00552"/>
    </source>
</evidence>
<dbReference type="InterPro" id="IPR000629">
    <property type="entry name" value="RNA-helicase_DEAD-box_CS"/>
</dbReference>
<evidence type="ECO:0000256" key="7">
    <source>
        <dbReference type="ARBA" id="ARBA00023016"/>
    </source>
</evidence>
<feature type="domain" description="Helicase ATP-binding" evidence="11">
    <location>
        <begin position="35"/>
        <end position="206"/>
    </location>
</feature>